<feature type="compositionally biased region" description="Basic and acidic residues" evidence="1">
    <location>
        <begin position="260"/>
        <end position="275"/>
    </location>
</feature>
<evidence type="ECO:0000256" key="1">
    <source>
        <dbReference type="SAM" id="MobiDB-lite"/>
    </source>
</evidence>
<comment type="caution">
    <text evidence="3">The sequence shown here is derived from an EMBL/GenBank/DDBJ whole genome shotgun (WGS) entry which is preliminary data.</text>
</comment>
<feature type="compositionally biased region" description="Basic and acidic residues" evidence="1">
    <location>
        <begin position="557"/>
        <end position="567"/>
    </location>
</feature>
<dbReference type="EMBL" id="CALNXI010000309">
    <property type="protein sequence ID" value="CAH3024566.1"/>
    <property type="molecule type" value="Genomic_DNA"/>
</dbReference>
<feature type="compositionally biased region" description="Polar residues" evidence="1">
    <location>
        <begin position="72"/>
        <end position="82"/>
    </location>
</feature>
<dbReference type="PANTHER" id="PTHR14657:SF2">
    <property type="entry name" value="IGF-LIKE FAMILY RECEPTOR 1"/>
    <property type="match status" value="1"/>
</dbReference>
<feature type="region of interest" description="Disordered" evidence="1">
    <location>
        <begin position="162"/>
        <end position="301"/>
    </location>
</feature>
<dbReference type="InterPro" id="IPR042355">
    <property type="entry name" value="IGFLR1"/>
</dbReference>
<feature type="compositionally biased region" description="Basic and acidic residues" evidence="1">
    <location>
        <begin position="524"/>
        <end position="541"/>
    </location>
</feature>
<feature type="region of interest" description="Disordered" evidence="1">
    <location>
        <begin position="37"/>
        <end position="86"/>
    </location>
</feature>
<feature type="compositionally biased region" description="Polar residues" evidence="1">
    <location>
        <begin position="605"/>
        <end position="615"/>
    </location>
</feature>
<gene>
    <name evidence="3" type="ORF">PEVE_00023258</name>
</gene>
<evidence type="ECO:0000313" key="4">
    <source>
        <dbReference type="Proteomes" id="UP001159427"/>
    </source>
</evidence>
<dbReference type="Pfam" id="PF00531">
    <property type="entry name" value="Death"/>
    <property type="match status" value="1"/>
</dbReference>
<protein>
    <recommendedName>
        <fullName evidence="2">Death domain-containing protein</fullName>
    </recommendedName>
</protein>
<name>A0ABN8M8H1_9CNID</name>
<dbReference type="Proteomes" id="UP001159427">
    <property type="component" value="Unassembled WGS sequence"/>
</dbReference>
<feature type="compositionally biased region" description="Polar residues" evidence="1">
    <location>
        <begin position="37"/>
        <end position="50"/>
    </location>
</feature>
<feature type="compositionally biased region" description="Polar residues" evidence="1">
    <location>
        <begin position="180"/>
        <end position="197"/>
    </location>
</feature>
<dbReference type="PROSITE" id="PS50017">
    <property type="entry name" value="DEATH_DOMAIN"/>
    <property type="match status" value="1"/>
</dbReference>
<feature type="compositionally biased region" description="Low complexity" evidence="1">
    <location>
        <begin position="589"/>
        <end position="600"/>
    </location>
</feature>
<dbReference type="SUPFAM" id="SSF47986">
    <property type="entry name" value="DEATH domain"/>
    <property type="match status" value="3"/>
</dbReference>
<keyword evidence="4" id="KW-1185">Reference proteome</keyword>
<dbReference type="InterPro" id="IPR000488">
    <property type="entry name" value="Death_dom"/>
</dbReference>
<accession>A0ABN8M8H1</accession>
<dbReference type="PANTHER" id="PTHR14657">
    <property type="entry name" value="IGF-LIKE FAMILY RECEPTOR 1"/>
    <property type="match status" value="1"/>
</dbReference>
<evidence type="ECO:0000313" key="3">
    <source>
        <dbReference type="EMBL" id="CAH3024566.1"/>
    </source>
</evidence>
<dbReference type="InterPro" id="IPR011029">
    <property type="entry name" value="DEATH-like_dom_sf"/>
</dbReference>
<proteinExistence type="predicted"/>
<dbReference type="Gene3D" id="1.10.533.10">
    <property type="entry name" value="Death Domain, Fas"/>
    <property type="match status" value="3"/>
</dbReference>
<feature type="domain" description="Death" evidence="2">
    <location>
        <begin position="901"/>
        <end position="969"/>
    </location>
</feature>
<feature type="region of interest" description="Disordered" evidence="1">
    <location>
        <begin position="438"/>
        <end position="619"/>
    </location>
</feature>
<sequence>MTQGCAPGSVSHTSYQSQLAGLRSRALRLEDYFSQPSFMSPSAVNGSENSGAGEMALQQQNVESYGEKDLQNNESQGPFPTENSHRFTDSCRHMADYLPPKDAGKIESEFPVGAGGGIYTPVESHIPAGNHISASGGSDYKSNPGGTAQLREIKYTPDDKVAAAAEDDTGTDSSEVHVNGRSSNEGLPQEGNCSQAGEQGETEPELPVGAAGGICPPVDSDSLAESHISVSGGDGKSNPGGNTQTGKIKHNLDNKVAAAAEKDTDLHPSKVKTEEDLAEEENSWAAEQGETGSELPAGASGGICPQVKPDLVAEYHISAGCGVNKSDPGDTALPRVIKHTLDYKVAAAAESDTECVVNEDHSLEAKEVDNTSSELIPPDRLGCQPVTPLTEIISEGASNTGIKLTKIPSDKAQLRVSADGMSRPSTFISEEAMTKEATTFLPPSHNHKDTTPSSLVDPPDGLSGQPSSLPNGVVSGGARNIETKAASLPFTNQKETIPSRRFPPSGSVQSQLPSQALIVGASSDDPKSVKLPCKSDKDKGPTRAQPDGLSIQASSDTTDRAGNDDVKVVGVPTKNDRTQSGATAPSGLSSQPSSVTTPVPERASNVASQQVSTSGHRIAGKSFSCPGDSAFAKKEEFRELKRFNSELLRKPMEKKRKFKPSDPLAKTILGCLDLLEGLSRCLDKEYKYGSCKCWKHIAEHFGIEEQEYQKFNCSQVHSPTEVMFEYLKAQNPEITIGDIKDGLHSIAREDVVRVLVEYEQTYDTVDNGTPVCSLFDTDPDIIGEIAFLMDMQKIGLKKWSHLASSLKIPRADFKTFETCNTEYPAAETLFKLVKIHFPRTTVGTLITHLKTIKRRDVITAIRECTEVTEDYLLKNLMEELDVMENVCELLNQKQRTNRVKNWRHLGGLFNFEQETLDDLSPSQEENVSPTEALIQHLGGLYPDSTLEELIFAIHLIDRDDALDVLDVYLEGD</sequence>
<evidence type="ECO:0000259" key="2">
    <source>
        <dbReference type="PROSITE" id="PS50017"/>
    </source>
</evidence>
<feature type="compositionally biased region" description="Polar residues" evidence="1">
    <location>
        <begin position="578"/>
        <end position="588"/>
    </location>
</feature>
<reference evidence="3 4" key="1">
    <citation type="submission" date="2022-05" db="EMBL/GenBank/DDBJ databases">
        <authorList>
            <consortium name="Genoscope - CEA"/>
            <person name="William W."/>
        </authorList>
    </citation>
    <scope>NUCLEOTIDE SEQUENCE [LARGE SCALE GENOMIC DNA]</scope>
</reference>
<organism evidence="3 4">
    <name type="scientific">Porites evermanni</name>
    <dbReference type="NCBI Taxonomy" id="104178"/>
    <lineage>
        <taxon>Eukaryota</taxon>
        <taxon>Metazoa</taxon>
        <taxon>Cnidaria</taxon>
        <taxon>Anthozoa</taxon>
        <taxon>Hexacorallia</taxon>
        <taxon>Scleractinia</taxon>
        <taxon>Fungiina</taxon>
        <taxon>Poritidae</taxon>
        <taxon>Porites</taxon>
    </lineage>
</organism>